<gene>
    <name evidence="3" type="ORF">COT23_00900</name>
</gene>
<feature type="chain" id="PRO_5013648357" description="DUF4190 domain-containing protein" evidence="2">
    <location>
        <begin position="26"/>
        <end position="155"/>
    </location>
</feature>
<evidence type="ECO:0000313" key="4">
    <source>
        <dbReference type="Proteomes" id="UP000228687"/>
    </source>
</evidence>
<feature type="transmembrane region" description="Helical" evidence="1">
    <location>
        <begin position="116"/>
        <end position="134"/>
    </location>
</feature>
<dbReference type="EMBL" id="PEXT01000016">
    <property type="protein sequence ID" value="PIS43524.1"/>
    <property type="molecule type" value="Genomic_DNA"/>
</dbReference>
<keyword evidence="1" id="KW-0812">Transmembrane</keyword>
<comment type="caution">
    <text evidence="3">The sequence shown here is derived from an EMBL/GenBank/DDBJ whole genome shotgun (WGS) entry which is preliminary data.</text>
</comment>
<feature type="signal peptide" evidence="2">
    <location>
        <begin position="1"/>
        <end position="25"/>
    </location>
</feature>
<evidence type="ECO:0000256" key="2">
    <source>
        <dbReference type="SAM" id="SignalP"/>
    </source>
</evidence>
<evidence type="ECO:0000313" key="3">
    <source>
        <dbReference type="EMBL" id="PIS43524.1"/>
    </source>
</evidence>
<keyword evidence="2" id="KW-0732">Signal</keyword>
<evidence type="ECO:0008006" key="5">
    <source>
        <dbReference type="Google" id="ProtNLM"/>
    </source>
</evidence>
<evidence type="ECO:0000256" key="1">
    <source>
        <dbReference type="SAM" id="Phobius"/>
    </source>
</evidence>
<protein>
    <recommendedName>
        <fullName evidence="5">DUF4190 domain-containing protein</fullName>
    </recommendedName>
</protein>
<keyword evidence="1" id="KW-1133">Transmembrane helix</keyword>
<name>A0A2H0YYH4_9BACT</name>
<sequence length="155" mass="16445">MKSIIRFASATVAFILIAIPSMTFAASSIYSDSSGNFQYSSDNFQIGWGSGSGMSGFACGSNNICQVASTILFIINSILVPLLFAISFIVFLFGIAKAYIFSAGGDPEMVKKGHKLILWGLIGFAVMISLWGLVNVVVNTFMVGGYAAPPLPTSY</sequence>
<dbReference type="AlphaFoldDB" id="A0A2H0YYH4"/>
<dbReference type="Pfam" id="PF18895">
    <property type="entry name" value="T4SS_pilin"/>
    <property type="match status" value="1"/>
</dbReference>
<dbReference type="InterPro" id="IPR043993">
    <property type="entry name" value="T4SS_pilin"/>
</dbReference>
<dbReference type="Proteomes" id="UP000228687">
    <property type="component" value="Unassembled WGS sequence"/>
</dbReference>
<reference evidence="4" key="1">
    <citation type="submission" date="2017-09" db="EMBL/GenBank/DDBJ databases">
        <title>Depth-based differentiation of microbial function through sediment-hosted aquifers and enrichment of novel symbionts in the deep terrestrial subsurface.</title>
        <authorList>
            <person name="Probst A.J."/>
            <person name="Ladd B."/>
            <person name="Jarett J.K."/>
            <person name="Geller-Mcgrath D.E."/>
            <person name="Sieber C.M.K."/>
            <person name="Emerson J.B."/>
            <person name="Anantharaman K."/>
            <person name="Thomas B.C."/>
            <person name="Malmstrom R."/>
            <person name="Stieglmeier M."/>
            <person name="Klingl A."/>
            <person name="Woyke T."/>
            <person name="Ryan C.M."/>
            <person name="Banfield J.F."/>
        </authorList>
    </citation>
    <scope>NUCLEOTIDE SEQUENCE [LARGE SCALE GENOMIC DNA]</scope>
</reference>
<organism evidence="3 4">
    <name type="scientific">Candidatus Kaiserbacteria bacterium CG08_land_8_20_14_0_20_50_21</name>
    <dbReference type="NCBI Taxonomy" id="1974604"/>
    <lineage>
        <taxon>Bacteria</taxon>
        <taxon>Candidatus Kaiseribacteriota</taxon>
    </lineage>
</organism>
<accession>A0A2H0YYH4</accession>
<proteinExistence type="predicted"/>
<keyword evidence="1" id="KW-0472">Membrane</keyword>
<feature type="transmembrane region" description="Helical" evidence="1">
    <location>
        <begin position="71"/>
        <end position="95"/>
    </location>
</feature>